<keyword evidence="2" id="KW-0812">Transmembrane</keyword>
<feature type="region of interest" description="Disordered" evidence="1">
    <location>
        <begin position="453"/>
        <end position="491"/>
    </location>
</feature>
<feature type="transmembrane region" description="Helical" evidence="2">
    <location>
        <begin position="315"/>
        <end position="338"/>
    </location>
</feature>
<keyword evidence="2" id="KW-1133">Transmembrane helix</keyword>
<accession>A0A9N8ZVR3</accession>
<feature type="compositionally biased region" description="Basic and acidic residues" evidence="1">
    <location>
        <begin position="482"/>
        <end position="491"/>
    </location>
</feature>
<evidence type="ECO:0000313" key="4">
    <source>
        <dbReference type="Proteomes" id="UP000789572"/>
    </source>
</evidence>
<evidence type="ECO:0000256" key="2">
    <source>
        <dbReference type="SAM" id="Phobius"/>
    </source>
</evidence>
<feature type="region of interest" description="Disordered" evidence="1">
    <location>
        <begin position="389"/>
        <end position="433"/>
    </location>
</feature>
<sequence length="491" mass="55080">MAQNVDGANLGINMYAKGDEHLTTIMLTNSHSVQPGYNGWTTRRRIKRMRDGENTRFEHRIKNGIWELTKSDERDPVGVFREESVANKNQKKAVPIIATDNNNVKEMAENSTRLNETTTASTNISDPNCSPNILDYCIHNDCTAARPNCLIVNGTASCSPRTDEGWRLSSCPESLSYTGPYRKENETCVLLTTPTDPMTLTKLLSVILKTTNETDGYSTEPLEDYGNCDPSLYCDSTSTPSVCRPKLSTQVECESSNQCQSGRCLEKLQDGTGPKVCLDTNENSDQPSPTSISSSSDNTDNDDSNVSALHEKLKLILITVLPISVGILIIIALIILVVRLRRREMRNRNIQVSYPKEILFQDSPRTTWTNLTRSFTTIRESIIRFSQFSRTADTDDQERRASAAQHEQQQERRDSNRQSPLLPPPPKLTNSLMWMQTPHPLKPVYERIRAVRSSPTHQEDFGTAGQNPAGSTYTPAFVSSSDSERIYQEYI</sequence>
<dbReference type="Proteomes" id="UP000789572">
    <property type="component" value="Unassembled WGS sequence"/>
</dbReference>
<evidence type="ECO:0000256" key="1">
    <source>
        <dbReference type="SAM" id="MobiDB-lite"/>
    </source>
</evidence>
<keyword evidence="2" id="KW-0472">Membrane</keyword>
<reference evidence="3" key="1">
    <citation type="submission" date="2021-06" db="EMBL/GenBank/DDBJ databases">
        <authorList>
            <person name="Kallberg Y."/>
            <person name="Tangrot J."/>
            <person name="Rosling A."/>
        </authorList>
    </citation>
    <scope>NUCLEOTIDE SEQUENCE</scope>
    <source>
        <strain evidence="3">IA702</strain>
    </source>
</reference>
<evidence type="ECO:0000313" key="3">
    <source>
        <dbReference type="EMBL" id="CAG8508822.1"/>
    </source>
</evidence>
<gene>
    <name evidence="3" type="ORF">POCULU_LOCUS2961</name>
</gene>
<keyword evidence="4" id="KW-1185">Reference proteome</keyword>
<feature type="compositionally biased region" description="Polar residues" evidence="1">
    <location>
        <begin position="464"/>
        <end position="481"/>
    </location>
</feature>
<feature type="compositionally biased region" description="Low complexity" evidence="1">
    <location>
        <begin position="283"/>
        <end position="298"/>
    </location>
</feature>
<organism evidence="3 4">
    <name type="scientific">Paraglomus occultum</name>
    <dbReference type="NCBI Taxonomy" id="144539"/>
    <lineage>
        <taxon>Eukaryota</taxon>
        <taxon>Fungi</taxon>
        <taxon>Fungi incertae sedis</taxon>
        <taxon>Mucoromycota</taxon>
        <taxon>Glomeromycotina</taxon>
        <taxon>Glomeromycetes</taxon>
        <taxon>Paraglomerales</taxon>
        <taxon>Paraglomeraceae</taxon>
        <taxon>Paraglomus</taxon>
    </lineage>
</organism>
<feature type="region of interest" description="Disordered" evidence="1">
    <location>
        <begin position="275"/>
        <end position="304"/>
    </location>
</feature>
<dbReference type="AlphaFoldDB" id="A0A9N8ZVR3"/>
<name>A0A9N8ZVR3_9GLOM</name>
<proteinExistence type="predicted"/>
<dbReference type="EMBL" id="CAJVPJ010000303">
    <property type="protein sequence ID" value="CAG8508822.1"/>
    <property type="molecule type" value="Genomic_DNA"/>
</dbReference>
<comment type="caution">
    <text evidence="3">The sequence shown here is derived from an EMBL/GenBank/DDBJ whole genome shotgun (WGS) entry which is preliminary data.</text>
</comment>
<protein>
    <submittedName>
        <fullName evidence="3">8741_t:CDS:1</fullName>
    </submittedName>
</protein>